<evidence type="ECO:0000313" key="3">
    <source>
        <dbReference type="Proteomes" id="UP001597205"/>
    </source>
</evidence>
<dbReference type="PROSITE" id="PS51257">
    <property type="entry name" value="PROKAR_LIPOPROTEIN"/>
    <property type="match status" value="1"/>
</dbReference>
<evidence type="ECO:0000256" key="1">
    <source>
        <dbReference type="SAM" id="SignalP"/>
    </source>
</evidence>
<dbReference type="Proteomes" id="UP001597205">
    <property type="component" value="Unassembled WGS sequence"/>
</dbReference>
<dbReference type="EMBL" id="JBHTKY010000036">
    <property type="protein sequence ID" value="MFD1167319.1"/>
    <property type="molecule type" value="Genomic_DNA"/>
</dbReference>
<keyword evidence="1" id="KW-0732">Signal</keyword>
<evidence type="ECO:0008006" key="4">
    <source>
        <dbReference type="Google" id="ProtNLM"/>
    </source>
</evidence>
<comment type="caution">
    <text evidence="2">The sequence shown here is derived from an EMBL/GenBank/DDBJ whole genome shotgun (WGS) entry which is preliminary data.</text>
</comment>
<dbReference type="RefSeq" id="WP_380898588.1">
    <property type="nucleotide sequence ID" value="NZ_JBHTKY010000036.1"/>
</dbReference>
<organism evidence="2 3">
    <name type="scientific">Sphingobacterium daejeonense</name>
    <dbReference type="NCBI Taxonomy" id="371142"/>
    <lineage>
        <taxon>Bacteria</taxon>
        <taxon>Pseudomonadati</taxon>
        <taxon>Bacteroidota</taxon>
        <taxon>Sphingobacteriia</taxon>
        <taxon>Sphingobacteriales</taxon>
        <taxon>Sphingobacteriaceae</taxon>
        <taxon>Sphingobacterium</taxon>
    </lineage>
</organism>
<evidence type="ECO:0000313" key="2">
    <source>
        <dbReference type="EMBL" id="MFD1167319.1"/>
    </source>
</evidence>
<keyword evidence="3" id="KW-1185">Reference proteome</keyword>
<proteinExistence type="predicted"/>
<name>A0ABW3RQ03_9SPHI</name>
<gene>
    <name evidence="2" type="ORF">ACFQ2C_17100</name>
</gene>
<reference evidence="3" key="1">
    <citation type="journal article" date="2019" name="Int. J. Syst. Evol. Microbiol.">
        <title>The Global Catalogue of Microorganisms (GCM) 10K type strain sequencing project: providing services to taxonomists for standard genome sequencing and annotation.</title>
        <authorList>
            <consortium name="The Broad Institute Genomics Platform"/>
            <consortium name="The Broad Institute Genome Sequencing Center for Infectious Disease"/>
            <person name="Wu L."/>
            <person name="Ma J."/>
        </authorList>
    </citation>
    <scope>NUCLEOTIDE SEQUENCE [LARGE SCALE GENOMIC DNA]</scope>
    <source>
        <strain evidence="3">CCUG 52468</strain>
    </source>
</reference>
<feature type="signal peptide" evidence="1">
    <location>
        <begin position="1"/>
        <end position="25"/>
    </location>
</feature>
<feature type="chain" id="PRO_5046361420" description="Lipoprotein" evidence="1">
    <location>
        <begin position="26"/>
        <end position="269"/>
    </location>
</feature>
<protein>
    <recommendedName>
        <fullName evidence="4">Lipoprotein</fullName>
    </recommendedName>
</protein>
<sequence length="269" mass="31166">MKINFVSFSVLIIFIFYSCSKSSNADPDIPKPKPEAEPIKISRNSIVHYFNVDDENNLLIYPGNIVEFKGDESQISISRYDSYKKLPVRLMSYEANLGSEQFNKIPTLLDVQQYVAHHLPVIEDSDISPKNYWKEILDYNFLKGMLMTAKERERFFPFLKGFKETESSFYCAMNFNIFEVIMEFPDAAELLSVEAEEDIKKHKLPCYYVKSASYGDRVVFYAQSKSKEEDFISVLNKMSDLTPLQEGELKILDQSSLAIFTRQVLKEKP</sequence>
<accession>A0ABW3RQ03</accession>